<accession>A0A2J7TJP2</accession>
<evidence type="ECO:0000313" key="3">
    <source>
        <dbReference type="EMBL" id="PNG26947.1"/>
    </source>
</evidence>
<comment type="caution">
    <text evidence="3">The sequence shown here is derived from an EMBL/GenBank/DDBJ whole genome shotgun (WGS) entry which is preliminary data.</text>
</comment>
<dbReference type="Proteomes" id="UP000236286">
    <property type="component" value="Unassembled WGS sequence"/>
</dbReference>
<feature type="non-terminal residue" evidence="3">
    <location>
        <position position="50"/>
    </location>
</feature>
<feature type="region of interest" description="Disordered" evidence="1">
    <location>
        <begin position="21"/>
        <end position="50"/>
    </location>
</feature>
<organism evidence="3 4">
    <name type="scientific">Methylocella silvestris</name>
    <dbReference type="NCBI Taxonomy" id="199596"/>
    <lineage>
        <taxon>Bacteria</taxon>
        <taxon>Pseudomonadati</taxon>
        <taxon>Pseudomonadota</taxon>
        <taxon>Alphaproteobacteria</taxon>
        <taxon>Hyphomicrobiales</taxon>
        <taxon>Beijerinckiaceae</taxon>
        <taxon>Methylocella</taxon>
    </lineage>
</organism>
<keyword evidence="2" id="KW-0732">Signal</keyword>
<reference evidence="3 4" key="1">
    <citation type="submission" date="2017-10" db="EMBL/GenBank/DDBJ databases">
        <title>Genome announcement of Methylocella silvestris TVC from permafrost.</title>
        <authorList>
            <person name="Wang J."/>
            <person name="Geng K."/>
            <person name="Ul-Haque F."/>
            <person name="Crombie A.T."/>
            <person name="Street L.E."/>
            <person name="Wookey P.A."/>
            <person name="Murrell J.C."/>
            <person name="Pratscher J."/>
        </authorList>
    </citation>
    <scope>NUCLEOTIDE SEQUENCE [LARGE SCALE GENOMIC DNA]</scope>
    <source>
        <strain evidence="3 4">TVC</strain>
    </source>
</reference>
<dbReference type="AlphaFoldDB" id="A0A2J7TJP2"/>
<proteinExistence type="predicted"/>
<evidence type="ECO:0000256" key="2">
    <source>
        <dbReference type="SAM" id="SignalP"/>
    </source>
</evidence>
<feature type="compositionally biased region" description="Gly residues" evidence="1">
    <location>
        <begin position="25"/>
        <end position="50"/>
    </location>
</feature>
<name>A0A2J7TJP2_METSI</name>
<dbReference type="EMBL" id="PDZR01000004">
    <property type="protein sequence ID" value="PNG26947.1"/>
    <property type="molecule type" value="Genomic_DNA"/>
</dbReference>
<feature type="signal peptide" evidence="2">
    <location>
        <begin position="1"/>
        <end position="22"/>
    </location>
</feature>
<gene>
    <name evidence="3" type="ORF">CR492_06515</name>
</gene>
<evidence type="ECO:0000313" key="4">
    <source>
        <dbReference type="Proteomes" id="UP000236286"/>
    </source>
</evidence>
<feature type="chain" id="PRO_5014415513" evidence="2">
    <location>
        <begin position="23"/>
        <end position="50"/>
    </location>
</feature>
<evidence type="ECO:0000256" key="1">
    <source>
        <dbReference type="SAM" id="MobiDB-lite"/>
    </source>
</evidence>
<sequence length="50" mass="4708">MVAVSSLALALPVATVSTPAAAQGWHGGGWHGGGGGWRGGAGGWHGGGWG</sequence>
<protein>
    <submittedName>
        <fullName evidence="3">Sulfur globule protein</fullName>
    </submittedName>
</protein>